<dbReference type="EMBL" id="CZBF01000001">
    <property type="protein sequence ID" value="CUP46015.1"/>
    <property type="molecule type" value="Genomic_DNA"/>
</dbReference>
<name>A0A174NJ73_BACUN</name>
<dbReference type="GO" id="GO:0047444">
    <property type="term" value="F:N-acylneuraminate-9-phosphate synthase activity"/>
    <property type="evidence" value="ECO:0007669"/>
    <property type="project" value="TreeGrafter"/>
</dbReference>
<evidence type="ECO:0000313" key="8">
    <source>
        <dbReference type="Proteomes" id="UP000284514"/>
    </source>
</evidence>
<dbReference type="InterPro" id="IPR013132">
    <property type="entry name" value="PseI/NeuA/B-like_N"/>
</dbReference>
<dbReference type="Gene3D" id="3.90.1210.10">
    <property type="entry name" value="Antifreeze-like/N-acetylneuraminic acid synthase C-terminal domain"/>
    <property type="match status" value="1"/>
</dbReference>
<evidence type="ECO:0000313" key="7">
    <source>
        <dbReference type="Proteomes" id="UP000283684"/>
    </source>
</evidence>
<evidence type="ECO:0000259" key="1">
    <source>
        <dbReference type="PROSITE" id="PS50844"/>
    </source>
</evidence>
<dbReference type="AlphaFoldDB" id="A0A174NJ73"/>
<accession>A0A174NJ73</accession>
<proteinExistence type="predicted"/>
<organism evidence="2 6">
    <name type="scientific">Bacteroides uniformis</name>
    <dbReference type="NCBI Taxonomy" id="820"/>
    <lineage>
        <taxon>Bacteria</taxon>
        <taxon>Pseudomonadati</taxon>
        <taxon>Bacteroidota</taxon>
        <taxon>Bacteroidia</taxon>
        <taxon>Bacteroidales</taxon>
        <taxon>Bacteroidaceae</taxon>
        <taxon>Bacteroides</taxon>
    </lineage>
</organism>
<evidence type="ECO:0000313" key="9">
    <source>
        <dbReference type="Proteomes" id="UP000442334"/>
    </source>
</evidence>
<dbReference type="Proteomes" id="UP000095788">
    <property type="component" value="Unassembled WGS sequence"/>
</dbReference>
<feature type="domain" description="AFP-like" evidence="1">
    <location>
        <begin position="287"/>
        <end position="343"/>
    </location>
</feature>
<dbReference type="EMBL" id="QSIF01000007">
    <property type="protein sequence ID" value="RHC74832.1"/>
    <property type="molecule type" value="Genomic_DNA"/>
</dbReference>
<dbReference type="PANTHER" id="PTHR42966:SF1">
    <property type="entry name" value="SIALIC ACID SYNTHASE"/>
    <property type="match status" value="1"/>
</dbReference>
<dbReference type="InterPro" id="IPR051690">
    <property type="entry name" value="PseI-like"/>
</dbReference>
<dbReference type="EMBL" id="WCUA01000020">
    <property type="protein sequence ID" value="KAB4183300.1"/>
    <property type="molecule type" value="Genomic_DNA"/>
</dbReference>
<dbReference type="InterPro" id="IPR006190">
    <property type="entry name" value="SAF_AFP_Neu5Ac"/>
</dbReference>
<evidence type="ECO:0000313" key="5">
    <source>
        <dbReference type="EMBL" id="RHC74832.1"/>
    </source>
</evidence>
<dbReference type="InterPro" id="IPR036732">
    <property type="entry name" value="AFP_Neu5c_C_sf"/>
</dbReference>
<evidence type="ECO:0000313" key="4">
    <source>
        <dbReference type="EMBL" id="RGZ50918.1"/>
    </source>
</evidence>
<dbReference type="SMART" id="SM00858">
    <property type="entry name" value="SAF"/>
    <property type="match status" value="1"/>
</dbReference>
<evidence type="ECO:0000313" key="6">
    <source>
        <dbReference type="Proteomes" id="UP000095788"/>
    </source>
</evidence>
<evidence type="ECO:0000313" key="2">
    <source>
        <dbReference type="EMBL" id="CUP46015.1"/>
    </source>
</evidence>
<protein>
    <submittedName>
        <fullName evidence="3">N-acylneuraminate-9-phosphate synthase</fullName>
    </submittedName>
    <submittedName>
        <fullName evidence="2">Sialic acid synthase</fullName>
    </submittedName>
</protein>
<dbReference type="InterPro" id="IPR013974">
    <property type="entry name" value="SAF"/>
</dbReference>
<reference evidence="3 9" key="3">
    <citation type="journal article" date="2019" name="Nat. Med.">
        <title>A library of human gut bacterial isolates paired with longitudinal multiomics data enables mechanistic microbiome research.</title>
        <authorList>
            <person name="Poyet M."/>
            <person name="Groussin M."/>
            <person name="Gibbons S.M."/>
            <person name="Avila-Pacheco J."/>
            <person name="Jiang X."/>
            <person name="Kearney S.M."/>
            <person name="Perrotta A.R."/>
            <person name="Berdy B."/>
            <person name="Zhao S."/>
            <person name="Lieberman T.D."/>
            <person name="Swanson P.K."/>
            <person name="Smith M."/>
            <person name="Roesemann S."/>
            <person name="Alexander J.E."/>
            <person name="Rich S.A."/>
            <person name="Livny J."/>
            <person name="Vlamakis H."/>
            <person name="Clish C."/>
            <person name="Bullock K."/>
            <person name="Deik A."/>
            <person name="Scott J."/>
            <person name="Pierce K.A."/>
            <person name="Xavier R.J."/>
            <person name="Alm E.J."/>
        </authorList>
    </citation>
    <scope>NUCLEOTIDE SEQUENCE [LARGE SCALE GENOMIC DNA]</scope>
    <source>
        <strain evidence="3 9">BIOML-A21</strain>
    </source>
</reference>
<evidence type="ECO:0000313" key="3">
    <source>
        <dbReference type="EMBL" id="KAB4183300.1"/>
    </source>
</evidence>
<dbReference type="Proteomes" id="UP000283684">
    <property type="component" value="Unassembled WGS sequence"/>
</dbReference>
<dbReference type="Proteomes" id="UP000442334">
    <property type="component" value="Unassembled WGS sequence"/>
</dbReference>
<dbReference type="Pfam" id="PF08666">
    <property type="entry name" value="SAF"/>
    <property type="match status" value="1"/>
</dbReference>
<reference evidence="2 6" key="1">
    <citation type="submission" date="2015-09" db="EMBL/GenBank/DDBJ databases">
        <authorList>
            <consortium name="Pathogen Informatics"/>
        </authorList>
    </citation>
    <scope>NUCLEOTIDE SEQUENCE [LARGE SCALE GENOMIC DNA]</scope>
    <source>
        <strain evidence="2 6">2789STDY5834942</strain>
    </source>
</reference>
<dbReference type="CDD" id="cd11615">
    <property type="entry name" value="SAF_NeuB_like"/>
    <property type="match status" value="1"/>
</dbReference>
<sequence length="343" mass="37973">MAKLILRDGTELSDYGKPYFVAEVNSSHNGDVAVAKRMIDAAAEAGCQCVKFQSWSAESLYAAEYYKANPISKRFFVKFSLSEDQLMDMAKYCRSKGVQYCSTPYSKKEVDFLLDECEAPFVKIASMETNNHPYLRYIAKKGAPIVFSTGMSTIEEVKKAVEVIEDAGNSQICLLHCISIYPPEMNTIHLNNILGLRELFPNYPIGFSDHSIGCQIANAATALGAALIEKHLTLDHKKIGMDNQMAMEPEDLKNLVNGCNDVYEAMGSKERVVLQAEVEQKAKMRRSVIAARDLKAGQVLTADDLDAKRPGTGISPDRIDSMIGMTVTRDITADELLKESDIK</sequence>
<dbReference type="SUPFAM" id="SSF51569">
    <property type="entry name" value="Aldolase"/>
    <property type="match status" value="1"/>
</dbReference>
<dbReference type="InterPro" id="IPR013785">
    <property type="entry name" value="Aldolase_TIM"/>
</dbReference>
<dbReference type="RefSeq" id="WP_057281225.1">
    <property type="nucleotide sequence ID" value="NZ_CP072220.1"/>
</dbReference>
<dbReference type="Gene3D" id="3.20.20.70">
    <property type="entry name" value="Aldolase class I"/>
    <property type="match status" value="1"/>
</dbReference>
<gene>
    <name evidence="2" type="primary">spsE_2</name>
    <name evidence="5" type="ORF">DW831_06665</name>
    <name evidence="4" type="ORF">DW988_03680</name>
    <name evidence="2" type="ORF">ERS852554_00813</name>
    <name evidence="3" type="ORF">GAQ34_16035</name>
</gene>
<dbReference type="PROSITE" id="PS50844">
    <property type="entry name" value="AFP_LIKE"/>
    <property type="match status" value="1"/>
</dbReference>
<dbReference type="Proteomes" id="UP000284514">
    <property type="component" value="Unassembled WGS sequence"/>
</dbReference>
<dbReference type="InterPro" id="IPR057736">
    <property type="entry name" value="SAF_PseI/NeuA/NeuB"/>
</dbReference>
<dbReference type="SUPFAM" id="SSF51269">
    <property type="entry name" value="AFP III-like domain"/>
    <property type="match status" value="1"/>
</dbReference>
<dbReference type="GO" id="GO:0016051">
    <property type="term" value="P:carbohydrate biosynthetic process"/>
    <property type="evidence" value="ECO:0007669"/>
    <property type="project" value="InterPro"/>
</dbReference>
<dbReference type="EMBL" id="QSEE01000002">
    <property type="protein sequence ID" value="RGZ50918.1"/>
    <property type="molecule type" value="Genomic_DNA"/>
</dbReference>
<dbReference type="Pfam" id="PF03102">
    <property type="entry name" value="NeuB"/>
    <property type="match status" value="1"/>
</dbReference>
<reference evidence="7 8" key="2">
    <citation type="submission" date="2018-08" db="EMBL/GenBank/DDBJ databases">
        <title>A genome reference for cultivated species of the human gut microbiota.</title>
        <authorList>
            <person name="Zou Y."/>
            <person name="Xue W."/>
            <person name="Luo G."/>
        </authorList>
    </citation>
    <scope>NUCLEOTIDE SEQUENCE [LARGE SCALE GENOMIC DNA]</scope>
    <source>
        <strain evidence="5 8">AM34-25</strain>
        <strain evidence="4 7">AM50-4</strain>
    </source>
</reference>
<dbReference type="PANTHER" id="PTHR42966">
    <property type="entry name" value="N-ACETYLNEURAMINATE SYNTHASE"/>
    <property type="match status" value="1"/>
</dbReference>